<organism evidence="1">
    <name type="scientific">Tanacetum cinerariifolium</name>
    <name type="common">Dalmatian daisy</name>
    <name type="synonym">Chrysanthemum cinerariifolium</name>
    <dbReference type="NCBI Taxonomy" id="118510"/>
    <lineage>
        <taxon>Eukaryota</taxon>
        <taxon>Viridiplantae</taxon>
        <taxon>Streptophyta</taxon>
        <taxon>Embryophyta</taxon>
        <taxon>Tracheophyta</taxon>
        <taxon>Spermatophyta</taxon>
        <taxon>Magnoliopsida</taxon>
        <taxon>eudicotyledons</taxon>
        <taxon>Gunneridae</taxon>
        <taxon>Pentapetalae</taxon>
        <taxon>asterids</taxon>
        <taxon>campanulids</taxon>
        <taxon>Asterales</taxon>
        <taxon>Asteraceae</taxon>
        <taxon>Asteroideae</taxon>
        <taxon>Anthemideae</taxon>
        <taxon>Anthemidinae</taxon>
        <taxon>Tanacetum</taxon>
    </lineage>
</organism>
<proteinExistence type="predicted"/>
<feature type="non-terminal residue" evidence="1">
    <location>
        <position position="1"/>
    </location>
</feature>
<protein>
    <submittedName>
        <fullName evidence="1">Uncharacterized protein</fullName>
    </submittedName>
</protein>
<name>A0A699UAX0_TANCI</name>
<evidence type="ECO:0000313" key="1">
    <source>
        <dbReference type="EMBL" id="GFD20355.1"/>
    </source>
</evidence>
<dbReference type="AlphaFoldDB" id="A0A699UAX0"/>
<comment type="caution">
    <text evidence="1">The sequence shown here is derived from an EMBL/GenBank/DDBJ whole genome shotgun (WGS) entry which is preliminary data.</text>
</comment>
<gene>
    <name evidence="1" type="ORF">Tci_892324</name>
</gene>
<reference evidence="1" key="1">
    <citation type="journal article" date="2019" name="Sci. Rep.">
        <title>Draft genome of Tanacetum cinerariifolium, the natural source of mosquito coil.</title>
        <authorList>
            <person name="Yamashiro T."/>
            <person name="Shiraishi A."/>
            <person name="Satake H."/>
            <person name="Nakayama K."/>
        </authorList>
    </citation>
    <scope>NUCLEOTIDE SEQUENCE</scope>
</reference>
<dbReference type="EMBL" id="BKCJ011321620">
    <property type="protein sequence ID" value="GFD20355.1"/>
    <property type="molecule type" value="Genomic_DNA"/>
</dbReference>
<sequence length="37" mass="3711">PGCLFVVKVSGGGSGSGGVAGKRVEVRLWRVGGKRVV</sequence>
<accession>A0A699UAX0</accession>